<reference evidence="1 2" key="1">
    <citation type="journal article" date="2023" name="Nucleic Acids Res.">
        <title>The hologenome of Daphnia magna reveals possible DNA methylation and microbiome-mediated evolution of the host genome.</title>
        <authorList>
            <person name="Chaturvedi A."/>
            <person name="Li X."/>
            <person name="Dhandapani V."/>
            <person name="Marshall H."/>
            <person name="Kissane S."/>
            <person name="Cuenca-Cambronero M."/>
            <person name="Asole G."/>
            <person name="Calvet F."/>
            <person name="Ruiz-Romero M."/>
            <person name="Marangio P."/>
            <person name="Guigo R."/>
            <person name="Rago D."/>
            <person name="Mirbahai L."/>
            <person name="Eastwood N."/>
            <person name="Colbourne J.K."/>
            <person name="Zhou J."/>
            <person name="Mallon E."/>
            <person name="Orsini L."/>
        </authorList>
    </citation>
    <scope>NUCLEOTIDE SEQUENCE [LARGE SCALE GENOMIC DNA]</scope>
    <source>
        <strain evidence="1">LRV0_1</strain>
    </source>
</reference>
<protein>
    <submittedName>
        <fullName evidence="1">Uncharacterized protein</fullName>
    </submittedName>
</protein>
<dbReference type="Proteomes" id="UP001234178">
    <property type="component" value="Unassembled WGS sequence"/>
</dbReference>
<keyword evidence="2" id="KW-1185">Reference proteome</keyword>
<comment type="caution">
    <text evidence="1">The sequence shown here is derived from an EMBL/GenBank/DDBJ whole genome shotgun (WGS) entry which is preliminary data.</text>
</comment>
<dbReference type="EMBL" id="JAOYFB010000005">
    <property type="protein sequence ID" value="KAK4016772.1"/>
    <property type="molecule type" value="Genomic_DNA"/>
</dbReference>
<sequence length="67" mass="7780">MHSIDQRFINLMMYNAGNMARVLELTLCNVGFRDQYKHCESPSLGLLVNNKPQRQSLMAPKQQKELE</sequence>
<accession>A0ABQ9ZV22</accession>
<organism evidence="1 2">
    <name type="scientific">Daphnia magna</name>
    <dbReference type="NCBI Taxonomy" id="35525"/>
    <lineage>
        <taxon>Eukaryota</taxon>
        <taxon>Metazoa</taxon>
        <taxon>Ecdysozoa</taxon>
        <taxon>Arthropoda</taxon>
        <taxon>Crustacea</taxon>
        <taxon>Branchiopoda</taxon>
        <taxon>Diplostraca</taxon>
        <taxon>Cladocera</taxon>
        <taxon>Anomopoda</taxon>
        <taxon>Daphniidae</taxon>
        <taxon>Daphnia</taxon>
    </lineage>
</organism>
<evidence type="ECO:0000313" key="2">
    <source>
        <dbReference type="Proteomes" id="UP001234178"/>
    </source>
</evidence>
<gene>
    <name evidence="1" type="ORF">OUZ56_031737</name>
</gene>
<evidence type="ECO:0000313" key="1">
    <source>
        <dbReference type="EMBL" id="KAK4016772.1"/>
    </source>
</evidence>
<name>A0ABQ9ZV22_9CRUS</name>
<proteinExistence type="predicted"/>